<organism evidence="4 5">
    <name type="scientific">Sodiomyces alkalinus (strain CBS 110278 / VKM F-3762 / F11)</name>
    <name type="common">Alkaliphilic filamentous fungus</name>
    <dbReference type="NCBI Taxonomy" id="1314773"/>
    <lineage>
        <taxon>Eukaryota</taxon>
        <taxon>Fungi</taxon>
        <taxon>Dikarya</taxon>
        <taxon>Ascomycota</taxon>
        <taxon>Pezizomycotina</taxon>
        <taxon>Sordariomycetes</taxon>
        <taxon>Hypocreomycetidae</taxon>
        <taxon>Glomerellales</taxon>
        <taxon>Plectosphaerellaceae</taxon>
        <taxon>Sodiomyces</taxon>
    </lineage>
</organism>
<feature type="domain" description="DUF7137" evidence="3">
    <location>
        <begin position="166"/>
        <end position="301"/>
    </location>
</feature>
<feature type="compositionally biased region" description="Low complexity" evidence="1">
    <location>
        <begin position="91"/>
        <end position="109"/>
    </location>
</feature>
<proteinExistence type="predicted"/>
<sequence>MCCDDLAFPLARPHPLPSPAPQGRKLSTSYTVPTEPELEPPDKLLNLTPSVMKPTTTLAVCLAALTPLASAWPNWLPDVDALVVRQDNDESAAPSATPEPSAEESPSPSGNEEDDAESTVGTTTTGRRVTDLNTARIPSATPSGSGSPSGSDSDDRTTTTEFDPTLPAGNVVMLTPAPTDPGPKLYKIGDYVTFGWNYTDLRATPTAVDVLVSCARATATWTLTQNMTFSTKGEYTWDSREQATAVQSPLLTEEYTLIIYDADSEITATARPGYLSVFDQFKFDMYEPRPYTPLADWNCPTCSAAVPSIDRKALGFALTMSVVTVLSFTWFVTGIL</sequence>
<keyword evidence="2" id="KW-0472">Membrane</keyword>
<accession>A0A3N2Q810</accession>
<dbReference type="AlphaFoldDB" id="A0A3N2Q810"/>
<evidence type="ECO:0000259" key="3">
    <source>
        <dbReference type="Pfam" id="PF23585"/>
    </source>
</evidence>
<feature type="region of interest" description="Disordered" evidence="1">
    <location>
        <begin position="88"/>
        <end position="176"/>
    </location>
</feature>
<evidence type="ECO:0000313" key="4">
    <source>
        <dbReference type="EMBL" id="ROT42775.1"/>
    </source>
</evidence>
<reference evidence="4 5" key="1">
    <citation type="journal article" date="2018" name="Mol. Ecol.">
        <title>The obligate alkalophilic soda-lake fungus Sodiomyces alkalinus has shifted to a protein diet.</title>
        <authorList>
            <person name="Grum-Grzhimaylo A.A."/>
            <person name="Falkoski D.L."/>
            <person name="van den Heuvel J."/>
            <person name="Valero-Jimenez C.A."/>
            <person name="Min B."/>
            <person name="Choi I.G."/>
            <person name="Lipzen A."/>
            <person name="Daum C.G."/>
            <person name="Aanen D.K."/>
            <person name="Tsang A."/>
            <person name="Henrissat B."/>
            <person name="Bilanenko E.N."/>
            <person name="de Vries R.P."/>
            <person name="van Kan J.A.L."/>
            <person name="Grigoriev I.V."/>
            <person name="Debets A.J.M."/>
        </authorList>
    </citation>
    <scope>NUCLEOTIDE SEQUENCE [LARGE SCALE GENOMIC DNA]</scope>
    <source>
        <strain evidence="4 5">F11</strain>
    </source>
</reference>
<evidence type="ECO:0000313" key="5">
    <source>
        <dbReference type="Proteomes" id="UP000272025"/>
    </source>
</evidence>
<dbReference type="Pfam" id="PF23585">
    <property type="entry name" value="DUF7137"/>
    <property type="match status" value="1"/>
</dbReference>
<evidence type="ECO:0000256" key="2">
    <source>
        <dbReference type="SAM" id="Phobius"/>
    </source>
</evidence>
<keyword evidence="2" id="KW-1133">Transmembrane helix</keyword>
<dbReference type="PANTHER" id="PTHR42028">
    <property type="entry name" value="CHROMOSOME 1, WHOLE GENOME SHOTGUN SEQUENCE"/>
    <property type="match status" value="1"/>
</dbReference>
<feature type="transmembrane region" description="Helical" evidence="2">
    <location>
        <begin position="313"/>
        <end position="333"/>
    </location>
</feature>
<dbReference type="RefSeq" id="XP_028470581.1">
    <property type="nucleotide sequence ID" value="XM_028614724.1"/>
</dbReference>
<feature type="compositionally biased region" description="Low complexity" evidence="1">
    <location>
        <begin position="138"/>
        <end position="151"/>
    </location>
</feature>
<feature type="region of interest" description="Disordered" evidence="1">
    <location>
        <begin position="11"/>
        <end position="42"/>
    </location>
</feature>
<dbReference type="GeneID" id="39583202"/>
<protein>
    <recommendedName>
        <fullName evidence="3">DUF7137 domain-containing protein</fullName>
    </recommendedName>
</protein>
<dbReference type="EMBL" id="ML119051">
    <property type="protein sequence ID" value="ROT42775.1"/>
    <property type="molecule type" value="Genomic_DNA"/>
</dbReference>
<dbReference type="InterPro" id="IPR055561">
    <property type="entry name" value="DUF7137"/>
</dbReference>
<keyword evidence="2" id="KW-0812">Transmembrane</keyword>
<gene>
    <name evidence="4" type="ORF">SODALDRAFT_375037</name>
</gene>
<evidence type="ECO:0000256" key="1">
    <source>
        <dbReference type="SAM" id="MobiDB-lite"/>
    </source>
</evidence>
<keyword evidence="5" id="KW-1185">Reference proteome</keyword>
<name>A0A3N2Q810_SODAK</name>
<dbReference type="PANTHER" id="PTHR42028:SF1">
    <property type="entry name" value="YALI0E30657P"/>
    <property type="match status" value="1"/>
</dbReference>
<dbReference type="Proteomes" id="UP000272025">
    <property type="component" value="Unassembled WGS sequence"/>
</dbReference>
<dbReference type="OrthoDB" id="2435509at2759"/>